<dbReference type="OrthoDB" id="9805195at2"/>
<dbReference type="UniPathway" id="UPA00252"/>
<dbReference type="Gene3D" id="3.90.660.20">
    <property type="entry name" value="Protoporphyrinogen oxidase, mitochondrial, domain 2"/>
    <property type="match status" value="1"/>
</dbReference>
<keyword evidence="4 6" id="KW-0560">Oxidoreductase</keyword>
<dbReference type="AlphaFoldDB" id="A0A517QTK2"/>
<organism evidence="8 9">
    <name type="scientific">Thalassoglobus polymorphus</name>
    <dbReference type="NCBI Taxonomy" id="2527994"/>
    <lineage>
        <taxon>Bacteria</taxon>
        <taxon>Pseudomonadati</taxon>
        <taxon>Planctomycetota</taxon>
        <taxon>Planctomycetia</taxon>
        <taxon>Planctomycetales</taxon>
        <taxon>Planctomycetaceae</taxon>
        <taxon>Thalassoglobus</taxon>
    </lineage>
</organism>
<evidence type="ECO:0000256" key="4">
    <source>
        <dbReference type="ARBA" id="ARBA00023002"/>
    </source>
</evidence>
<keyword evidence="6" id="KW-0963">Cytoplasm</keyword>
<dbReference type="Gene3D" id="3.50.50.60">
    <property type="entry name" value="FAD/NAD(P)-binding domain"/>
    <property type="match status" value="1"/>
</dbReference>
<evidence type="ECO:0000256" key="5">
    <source>
        <dbReference type="ARBA" id="ARBA00023133"/>
    </source>
</evidence>
<dbReference type="Gene3D" id="1.10.3110.10">
    <property type="entry name" value="protoporphyrinogen ix oxidase, domain 3"/>
    <property type="match status" value="1"/>
</dbReference>
<keyword evidence="2 6" id="KW-0285">Flavoprotein</keyword>
<keyword evidence="3 6" id="KW-0274">FAD</keyword>
<sequence>MPFTAEKKCRIVVVGGGITGLAAAHRIVELAGESIEQMDITLLDASDRLGGSFGTEQIGDYTIETGADSFITNKPWAIDLTKRLGMQDRLISPNPEFQRSLILHRGKTVVTPVGFNLLAPSQIWPMIKTPLLSPLGKARVAMEYFIPRKTDDRDESLADFVRRRFGRELLDKIVQPMVGGIYTSDPEKLSLKSTLSRFIELERKHGSLIRGLRKSKSKEKVSQQASGARYGLFATPVEGMSELLQQLQKKIEHQVALRSGASVESIDHQGPCWTLRLKNGEQIEADGLILALPTYRSSELLTDVSPKLSDALGQIEYASSAILVSGHREEDVDHDLNAFGLVIPHREKRRILAVSFLSRKFPGRAPAGKVILRTFIGGAMQPEEIEHSDDDVIESALSEIREILGVRGEPDFLRLVRYNRAMPQYTVGHLDRVAEIRKWGAAFPNLGLSGNGFDGVGIPDCVHSGEQAAEAVWRAVVTPQEKSDSNPE</sequence>
<dbReference type="InterPro" id="IPR002937">
    <property type="entry name" value="Amino_oxidase"/>
</dbReference>
<name>A0A517QTK2_9PLAN</name>
<dbReference type="PANTHER" id="PTHR42923">
    <property type="entry name" value="PROTOPORPHYRINOGEN OXIDASE"/>
    <property type="match status" value="1"/>
</dbReference>
<evidence type="ECO:0000259" key="7">
    <source>
        <dbReference type="Pfam" id="PF01593"/>
    </source>
</evidence>
<accession>A0A517QTK2</accession>
<evidence type="ECO:0000256" key="2">
    <source>
        <dbReference type="ARBA" id="ARBA00022630"/>
    </source>
</evidence>
<dbReference type="SUPFAM" id="SSF54373">
    <property type="entry name" value="FAD-linked reductases, C-terminal domain"/>
    <property type="match status" value="1"/>
</dbReference>
<proteinExistence type="inferred from homology"/>
<dbReference type="InterPro" id="IPR004572">
    <property type="entry name" value="Protoporphyrinogen_oxidase"/>
</dbReference>
<dbReference type="GO" id="GO:0006783">
    <property type="term" value="P:heme biosynthetic process"/>
    <property type="evidence" value="ECO:0007669"/>
    <property type="project" value="UniProtKB-UniRule"/>
</dbReference>
<comment type="catalytic activity">
    <reaction evidence="6">
        <text>coproporphyrinogen III + 3 O2 = coproporphyrin III + 3 H2O2</text>
        <dbReference type="Rhea" id="RHEA:43436"/>
        <dbReference type="ChEBI" id="CHEBI:15379"/>
        <dbReference type="ChEBI" id="CHEBI:16240"/>
        <dbReference type="ChEBI" id="CHEBI:57309"/>
        <dbReference type="ChEBI" id="CHEBI:131725"/>
        <dbReference type="EC" id="1.3.3.15"/>
    </reaction>
</comment>
<feature type="domain" description="Amine oxidase" evidence="7">
    <location>
        <begin position="18"/>
        <end position="472"/>
    </location>
</feature>
<keyword evidence="9" id="KW-1185">Reference proteome</keyword>
<evidence type="ECO:0000256" key="6">
    <source>
        <dbReference type="RuleBase" id="RU364052"/>
    </source>
</evidence>
<dbReference type="NCBIfam" id="TIGR00562">
    <property type="entry name" value="proto_IX_ox"/>
    <property type="match status" value="1"/>
</dbReference>
<dbReference type="PANTHER" id="PTHR42923:SF3">
    <property type="entry name" value="PROTOPORPHYRINOGEN OXIDASE"/>
    <property type="match status" value="1"/>
</dbReference>
<comment type="similarity">
    <text evidence="6">Belongs to the protoporphyrinogen/coproporphyrinogen oxidase family. Coproporphyrinogen III oxidase subfamily.</text>
</comment>
<dbReference type="Pfam" id="PF01593">
    <property type="entry name" value="Amino_oxidase"/>
    <property type="match status" value="1"/>
</dbReference>
<dbReference type="EMBL" id="CP036267">
    <property type="protein sequence ID" value="QDT34969.1"/>
    <property type="molecule type" value="Genomic_DNA"/>
</dbReference>
<dbReference type="Proteomes" id="UP000315724">
    <property type="component" value="Chromosome"/>
</dbReference>
<keyword evidence="5 6" id="KW-0350">Heme biosynthesis</keyword>
<dbReference type="InterPro" id="IPR050464">
    <property type="entry name" value="Zeta_carotene_desat/Oxidored"/>
</dbReference>
<dbReference type="SUPFAM" id="SSF51905">
    <property type="entry name" value="FAD/NAD(P)-binding domain"/>
    <property type="match status" value="1"/>
</dbReference>
<dbReference type="InterPro" id="IPR036188">
    <property type="entry name" value="FAD/NAD-bd_sf"/>
</dbReference>
<comment type="function">
    <text evidence="6">Involved in coproporphyrin-dependent heme b biosynthesis. Catalyzes the oxidation of coproporphyrinogen III to coproporphyrin III.</text>
</comment>
<comment type="cofactor">
    <cofactor evidence="1 6">
        <name>FAD</name>
        <dbReference type="ChEBI" id="CHEBI:57692"/>
    </cofactor>
</comment>
<evidence type="ECO:0000313" key="8">
    <source>
        <dbReference type="EMBL" id="QDT34969.1"/>
    </source>
</evidence>
<dbReference type="KEGG" id="tpol:Mal48_42420"/>
<dbReference type="GO" id="GO:0005737">
    <property type="term" value="C:cytoplasm"/>
    <property type="evidence" value="ECO:0007669"/>
    <property type="project" value="UniProtKB-SubCell"/>
</dbReference>
<comment type="subcellular location">
    <subcellularLocation>
        <location evidence="6">Cytoplasm</location>
    </subcellularLocation>
</comment>
<evidence type="ECO:0000256" key="3">
    <source>
        <dbReference type="ARBA" id="ARBA00022827"/>
    </source>
</evidence>
<dbReference type="GO" id="GO:0004729">
    <property type="term" value="F:oxygen-dependent protoporphyrinogen oxidase activity"/>
    <property type="evidence" value="ECO:0007669"/>
    <property type="project" value="UniProtKB-UniRule"/>
</dbReference>
<reference evidence="8 9" key="1">
    <citation type="submission" date="2019-02" db="EMBL/GenBank/DDBJ databases">
        <title>Deep-cultivation of Planctomycetes and their phenomic and genomic characterization uncovers novel biology.</title>
        <authorList>
            <person name="Wiegand S."/>
            <person name="Jogler M."/>
            <person name="Boedeker C."/>
            <person name="Pinto D."/>
            <person name="Vollmers J."/>
            <person name="Rivas-Marin E."/>
            <person name="Kohn T."/>
            <person name="Peeters S.H."/>
            <person name="Heuer A."/>
            <person name="Rast P."/>
            <person name="Oberbeckmann S."/>
            <person name="Bunk B."/>
            <person name="Jeske O."/>
            <person name="Meyerdierks A."/>
            <person name="Storesund J.E."/>
            <person name="Kallscheuer N."/>
            <person name="Luecker S."/>
            <person name="Lage O.M."/>
            <person name="Pohl T."/>
            <person name="Merkel B.J."/>
            <person name="Hornburger P."/>
            <person name="Mueller R.-W."/>
            <person name="Bruemmer F."/>
            <person name="Labrenz M."/>
            <person name="Spormann A.M."/>
            <person name="Op den Camp H."/>
            <person name="Overmann J."/>
            <person name="Amann R."/>
            <person name="Jetten M.S.M."/>
            <person name="Mascher T."/>
            <person name="Medema M.H."/>
            <person name="Devos D.P."/>
            <person name="Kaster A.-K."/>
            <person name="Ovreas L."/>
            <person name="Rohde M."/>
            <person name="Galperin M.Y."/>
            <person name="Jogler C."/>
        </authorList>
    </citation>
    <scope>NUCLEOTIDE SEQUENCE [LARGE SCALE GENOMIC DNA]</scope>
    <source>
        <strain evidence="8 9">Mal48</strain>
    </source>
</reference>
<comment type="pathway">
    <text evidence="6">Porphyrin-containing compound metabolism; protoheme biosynthesis.</text>
</comment>
<dbReference type="RefSeq" id="WP_145203770.1">
    <property type="nucleotide sequence ID" value="NZ_CP036267.1"/>
</dbReference>
<gene>
    <name evidence="8" type="primary">hemY</name>
    <name evidence="8" type="ORF">Mal48_42420</name>
</gene>
<protein>
    <recommendedName>
        <fullName evidence="6">Coproporphyrinogen III oxidase</fullName>
        <ecNumber evidence="6">1.3.3.15</ecNumber>
    </recommendedName>
</protein>
<evidence type="ECO:0000313" key="9">
    <source>
        <dbReference type="Proteomes" id="UP000315724"/>
    </source>
</evidence>
<evidence type="ECO:0000256" key="1">
    <source>
        <dbReference type="ARBA" id="ARBA00001974"/>
    </source>
</evidence>
<dbReference type="EC" id="1.3.3.15" evidence="6"/>